<dbReference type="PANTHER" id="PTHR23530:SF1">
    <property type="entry name" value="PERMEASE, MAJOR FACILITATOR SUPERFAMILY-RELATED"/>
    <property type="match status" value="1"/>
</dbReference>
<feature type="transmembrane region" description="Helical" evidence="4">
    <location>
        <begin position="313"/>
        <end position="335"/>
    </location>
</feature>
<feature type="transmembrane region" description="Helical" evidence="4">
    <location>
        <begin position="241"/>
        <end position="262"/>
    </location>
</feature>
<sequence length="445" mass="49113">MPEPDLEKIALRNVRNFTLFRVFFTARFYYPVYAVLFLDYGLSWEQFGVLNAVWAATIVLAEVPSGALADTIGRRTLLILTGILMVLEMAVLLAAPIGGGSLLFYLFLANRVLSGLAEAAASGADEALTFDSLKAAGMEQRWGHVLERVQRDTSLAFFFAMTIGAAVYDPEMVNAVLNFLGAGFHVEQSQLVKMPILLTMLSGMIVFAMALRMRETNKPQRVALAETIRESGRKTLAAGRWIWKTPLPFGIILAAMVIDSVIRQFLTMASEYWKVIEYPIASYGLIGSGMALLGLFVPRIARLMSDRNSPVRNFLYTSSVVLVGLAGLAMAIPYWGILPAVLLYASIQLTGFFVSRYLNEVADSEQRATVLSFRGLSTNVSYGLVSLLFSGLIASIKLQEVVGEYATEEAFQNAVFVDALAWFAPWFALTVVMVFVAHRLRFGRK</sequence>
<dbReference type="Gene3D" id="1.20.1250.20">
    <property type="entry name" value="MFS general substrate transporter like domains"/>
    <property type="match status" value="2"/>
</dbReference>
<feature type="transmembrane region" description="Helical" evidence="4">
    <location>
        <begin position="44"/>
        <end position="65"/>
    </location>
</feature>
<feature type="transmembrane region" description="Helical" evidence="4">
    <location>
        <begin position="282"/>
        <end position="301"/>
    </location>
</feature>
<keyword evidence="6" id="KW-1185">Reference proteome</keyword>
<dbReference type="AlphaFoldDB" id="A0A317ZH85"/>
<dbReference type="Proteomes" id="UP000247099">
    <property type="component" value="Unassembled WGS sequence"/>
</dbReference>
<organism evidence="5 6">
    <name type="scientific">Coraliomargarita sinensis</name>
    <dbReference type="NCBI Taxonomy" id="2174842"/>
    <lineage>
        <taxon>Bacteria</taxon>
        <taxon>Pseudomonadati</taxon>
        <taxon>Verrucomicrobiota</taxon>
        <taxon>Opitutia</taxon>
        <taxon>Puniceicoccales</taxon>
        <taxon>Coraliomargaritaceae</taxon>
        <taxon>Coraliomargarita</taxon>
    </lineage>
</organism>
<feature type="transmembrane region" description="Helical" evidence="4">
    <location>
        <begin position="18"/>
        <end position="38"/>
    </location>
</feature>
<dbReference type="GO" id="GO:0022857">
    <property type="term" value="F:transmembrane transporter activity"/>
    <property type="evidence" value="ECO:0007669"/>
    <property type="project" value="InterPro"/>
</dbReference>
<feature type="transmembrane region" description="Helical" evidence="4">
    <location>
        <begin position="341"/>
        <end position="359"/>
    </location>
</feature>
<dbReference type="InterPro" id="IPR053160">
    <property type="entry name" value="MFS_DHA3_Transporter"/>
</dbReference>
<dbReference type="EMBL" id="QHJQ01000008">
    <property type="protein sequence ID" value="PXA03593.1"/>
    <property type="molecule type" value="Genomic_DNA"/>
</dbReference>
<dbReference type="InterPro" id="IPR036259">
    <property type="entry name" value="MFS_trans_sf"/>
</dbReference>
<evidence type="ECO:0000256" key="3">
    <source>
        <dbReference type="ARBA" id="ARBA00023136"/>
    </source>
</evidence>
<keyword evidence="2 4" id="KW-1133">Transmembrane helix</keyword>
<comment type="caution">
    <text evidence="5">The sequence shown here is derived from an EMBL/GenBank/DDBJ whole genome shotgun (WGS) entry which is preliminary data.</text>
</comment>
<dbReference type="SUPFAM" id="SSF103473">
    <property type="entry name" value="MFS general substrate transporter"/>
    <property type="match status" value="1"/>
</dbReference>
<dbReference type="PANTHER" id="PTHR23530">
    <property type="entry name" value="TRANSPORT PROTEIN-RELATED"/>
    <property type="match status" value="1"/>
</dbReference>
<feature type="transmembrane region" description="Helical" evidence="4">
    <location>
        <begin position="194"/>
        <end position="211"/>
    </location>
</feature>
<name>A0A317ZH85_9BACT</name>
<dbReference type="OrthoDB" id="9816124at2"/>
<dbReference type="InParanoid" id="A0A317ZH85"/>
<dbReference type="RefSeq" id="WP_110131593.1">
    <property type="nucleotide sequence ID" value="NZ_QHJQ01000008.1"/>
</dbReference>
<gene>
    <name evidence="5" type="ORF">DDZ13_11470</name>
</gene>
<feature type="transmembrane region" description="Helical" evidence="4">
    <location>
        <begin position="419"/>
        <end position="437"/>
    </location>
</feature>
<reference evidence="5 6" key="1">
    <citation type="submission" date="2018-05" db="EMBL/GenBank/DDBJ databases">
        <title>Coraliomargarita sinensis sp. nov., isolated from a marine solar saltern.</title>
        <authorList>
            <person name="Zhou L.Y."/>
        </authorList>
    </citation>
    <scope>NUCLEOTIDE SEQUENCE [LARGE SCALE GENOMIC DNA]</scope>
    <source>
        <strain evidence="5 6">WN38</strain>
    </source>
</reference>
<dbReference type="CDD" id="cd06174">
    <property type="entry name" value="MFS"/>
    <property type="match status" value="1"/>
</dbReference>
<keyword evidence="3 4" id="KW-0472">Membrane</keyword>
<evidence type="ECO:0000313" key="5">
    <source>
        <dbReference type="EMBL" id="PXA03593.1"/>
    </source>
</evidence>
<accession>A0A317ZH85</accession>
<evidence type="ECO:0000256" key="2">
    <source>
        <dbReference type="ARBA" id="ARBA00022989"/>
    </source>
</evidence>
<evidence type="ECO:0000256" key="1">
    <source>
        <dbReference type="ARBA" id="ARBA00022692"/>
    </source>
</evidence>
<keyword evidence="1 4" id="KW-0812">Transmembrane</keyword>
<dbReference type="Pfam" id="PF07690">
    <property type="entry name" value="MFS_1"/>
    <property type="match status" value="1"/>
</dbReference>
<dbReference type="InterPro" id="IPR011701">
    <property type="entry name" value="MFS"/>
</dbReference>
<evidence type="ECO:0000256" key="4">
    <source>
        <dbReference type="SAM" id="Phobius"/>
    </source>
</evidence>
<protein>
    <submittedName>
        <fullName evidence="5">MFS transporter</fullName>
    </submittedName>
</protein>
<feature type="transmembrane region" description="Helical" evidence="4">
    <location>
        <begin position="380"/>
        <end position="399"/>
    </location>
</feature>
<feature type="transmembrane region" description="Helical" evidence="4">
    <location>
        <begin position="77"/>
        <end position="108"/>
    </location>
</feature>
<evidence type="ECO:0000313" key="6">
    <source>
        <dbReference type="Proteomes" id="UP000247099"/>
    </source>
</evidence>
<proteinExistence type="predicted"/>